<evidence type="ECO:0000313" key="2">
    <source>
        <dbReference type="Proteomes" id="UP000002371"/>
    </source>
</evidence>
<dbReference type="HOGENOM" id="CLU_2954696_0_0_9"/>
<organism evidence="1 2">
    <name type="scientific">Lactobacillus crispatus (strain ST1)</name>
    <dbReference type="NCBI Taxonomy" id="748671"/>
    <lineage>
        <taxon>Bacteria</taxon>
        <taxon>Bacillati</taxon>
        <taxon>Bacillota</taxon>
        <taxon>Bacilli</taxon>
        <taxon>Lactobacillales</taxon>
        <taxon>Lactobacillaceae</taxon>
        <taxon>Lactobacillus</taxon>
    </lineage>
</organism>
<evidence type="ECO:0000313" key="1">
    <source>
        <dbReference type="EMBL" id="CBL50583.1"/>
    </source>
</evidence>
<accession>D5GXS4</accession>
<proteinExistence type="predicted"/>
<dbReference type="KEGG" id="lcr:LCRIS_01136"/>
<dbReference type="Proteomes" id="UP000002371">
    <property type="component" value="Chromosome"/>
</dbReference>
<sequence length="59" mass="7257">MAKEFVEVPLRRLQLRRLAKDLYPKGYNLDLLFVKDWQDYKFNRDLDRGSKKAYKKLKH</sequence>
<reference key="2">
    <citation type="submission" date="2010-03" db="EMBL/GenBank/DDBJ databases">
        <title>Genome Sequence of Lactobacillus crispatus ST1.</title>
        <authorList>
            <person name="Ojala T."/>
            <person name="Kuparinen V."/>
            <person name="Koskinen J.P."/>
            <person name="Alatalo E."/>
            <person name="Holm L."/>
            <person name="Auvinen P."/>
            <person name="Edelman S."/>
            <person name="Westerlund-Wikstroem B."/>
            <person name="Korhonen T.K."/>
            <person name="Paulin L."/>
            <person name="Kankainen M."/>
        </authorList>
    </citation>
    <scope>NUCLEOTIDE SEQUENCE</scope>
    <source>
        <strain>ST1</strain>
    </source>
</reference>
<protein>
    <submittedName>
        <fullName evidence="1">Uncharacterized protein</fullName>
    </submittedName>
</protein>
<dbReference type="EMBL" id="FN692037">
    <property type="protein sequence ID" value="CBL50583.1"/>
    <property type="molecule type" value="Genomic_DNA"/>
</dbReference>
<name>D5GXS4_LACCS</name>
<dbReference type="AlphaFoldDB" id="D5GXS4"/>
<reference evidence="1 2" key="1">
    <citation type="journal article" date="2010" name="J. Bacteriol.">
        <title>Genome sequence of Lactobacillus crispatus ST1.</title>
        <authorList>
            <person name="Ojala T."/>
            <person name="Kuparinen V."/>
            <person name="Koskinen J.P."/>
            <person name="Alatalo E."/>
            <person name="Holm L."/>
            <person name="Auvinen P."/>
            <person name="Edelman S."/>
            <person name="Westerlund-Wikstrom B."/>
            <person name="Korhonen T.K."/>
            <person name="Paulin L."/>
            <person name="Kankainen M."/>
        </authorList>
    </citation>
    <scope>NUCLEOTIDE SEQUENCE [LARGE SCALE GENOMIC DNA]</scope>
    <source>
        <strain evidence="1 2">ST1</strain>
    </source>
</reference>
<gene>
    <name evidence="1" type="ordered locus">LCRIS_01136</name>
</gene>